<dbReference type="AlphaFoldDB" id="A0A401LF62"/>
<name>A0A401LF62_9FIRM</name>
<dbReference type="Pfam" id="PF03780">
    <property type="entry name" value="Asp23"/>
    <property type="match status" value="1"/>
</dbReference>
<dbReference type="PANTHER" id="PTHR34297:SF2">
    <property type="entry name" value="ASP23_GLS24 FAMILY ENVELOPE STRESS RESPONSE PROTEIN"/>
    <property type="match status" value="1"/>
</dbReference>
<dbReference type="EMBL" id="BHVZ01000010">
    <property type="protein sequence ID" value="GCB30112.1"/>
    <property type="molecule type" value="Genomic_DNA"/>
</dbReference>
<evidence type="ECO:0000313" key="2">
    <source>
        <dbReference type="EMBL" id="GCB30112.1"/>
    </source>
</evidence>
<gene>
    <name evidence="2" type="ORF">KGMB03357_17730</name>
</gene>
<comment type="caution">
    <text evidence="2">The sequence shown here is derived from an EMBL/GenBank/DDBJ whole genome shotgun (WGS) entry which is preliminary data.</text>
</comment>
<sequence length="120" mass="12568">MSENKTNGQIQIADEVVGVIATTAALEVEGVVAGGGKGFVELFGKKGHTKCAKITKDADEAVLDMDIIVNFGTKVQNAAKEVQEKVKTTVETMTGLTVAAVNVSICGIVKETEAKAEEEE</sequence>
<evidence type="ECO:0000256" key="1">
    <source>
        <dbReference type="ARBA" id="ARBA00005721"/>
    </source>
</evidence>
<reference evidence="2 3" key="1">
    <citation type="submission" date="2018-10" db="EMBL/GenBank/DDBJ databases">
        <title>Draft Genome Sequence of Anaerotignum sp. KCTC 15736.</title>
        <authorList>
            <person name="Choi S.H."/>
            <person name="Kim J.S."/>
            <person name="Kang S.W."/>
            <person name="Lee J.S."/>
            <person name="Park S.H."/>
        </authorList>
    </citation>
    <scope>NUCLEOTIDE SEQUENCE [LARGE SCALE GENOMIC DNA]</scope>
    <source>
        <strain evidence="2 3">KCTC 15736</strain>
    </source>
</reference>
<dbReference type="InterPro" id="IPR005531">
    <property type="entry name" value="Asp23"/>
</dbReference>
<evidence type="ECO:0000313" key="3">
    <source>
        <dbReference type="Proteomes" id="UP000287361"/>
    </source>
</evidence>
<accession>A0A401LF62</accession>
<keyword evidence="3" id="KW-1185">Reference proteome</keyword>
<dbReference type="Proteomes" id="UP000287361">
    <property type="component" value="Unassembled WGS sequence"/>
</dbReference>
<organism evidence="2 3">
    <name type="scientific">Anaerotignum faecicola</name>
    <dbReference type="NCBI Taxonomy" id="2358141"/>
    <lineage>
        <taxon>Bacteria</taxon>
        <taxon>Bacillati</taxon>
        <taxon>Bacillota</taxon>
        <taxon>Clostridia</taxon>
        <taxon>Lachnospirales</taxon>
        <taxon>Anaerotignaceae</taxon>
        <taxon>Anaerotignum</taxon>
    </lineage>
</organism>
<evidence type="ECO:0008006" key="4">
    <source>
        <dbReference type="Google" id="ProtNLM"/>
    </source>
</evidence>
<dbReference type="PANTHER" id="PTHR34297">
    <property type="entry name" value="HYPOTHETICAL CYTOSOLIC PROTEIN-RELATED"/>
    <property type="match status" value="1"/>
</dbReference>
<proteinExistence type="inferred from homology"/>
<protein>
    <recommendedName>
        <fullName evidence="4">Alkaline-shock protein</fullName>
    </recommendedName>
</protein>
<comment type="similarity">
    <text evidence="1">Belongs to the asp23 family.</text>
</comment>
<dbReference type="OrthoDB" id="9793465at2"/>